<dbReference type="AlphaFoldDB" id="A0A7C9L6E2"/>
<evidence type="ECO:0000259" key="1">
    <source>
        <dbReference type="SMART" id="SM00858"/>
    </source>
</evidence>
<comment type="caution">
    <text evidence="2">The sequence shown here is derived from an EMBL/GenBank/DDBJ whole genome shotgun (WGS) entry which is preliminary data.</text>
</comment>
<dbReference type="EMBL" id="VENJ01000002">
    <property type="protein sequence ID" value="MTJ03255.1"/>
    <property type="molecule type" value="Genomic_DNA"/>
</dbReference>
<dbReference type="InterPro" id="IPR017592">
    <property type="entry name" value="Pilus_assmbl_Flp-typ_CpaB"/>
</dbReference>
<evidence type="ECO:0000313" key="3">
    <source>
        <dbReference type="Proteomes" id="UP000483078"/>
    </source>
</evidence>
<dbReference type="Proteomes" id="UP000483078">
    <property type="component" value="Unassembled WGS sequence"/>
</dbReference>
<reference evidence="2 3" key="1">
    <citation type="submission" date="2019-06" db="EMBL/GenBank/DDBJ databases">
        <title>Enrichment of Autotrophic Halophilic Microorganisms from Red Sea Brine Pool Using Microbial Electrosynthesis System.</title>
        <authorList>
            <person name="Alqahtani M.F."/>
            <person name="Bajracharya S."/>
            <person name="Katuri K.P."/>
            <person name="Ali M."/>
            <person name="Saikaly P.E."/>
        </authorList>
    </citation>
    <scope>NUCLEOTIDE SEQUENCE [LARGE SCALE GENOMIC DNA]</scope>
    <source>
        <strain evidence="2">MES6</strain>
    </source>
</reference>
<dbReference type="RefSeq" id="WP_273247704.1">
    <property type="nucleotide sequence ID" value="NZ_VENJ01000002.1"/>
</dbReference>
<protein>
    <submittedName>
        <fullName evidence="2">Flp pilus assembly protein CpaB</fullName>
    </submittedName>
</protein>
<gene>
    <name evidence="2" type="primary">cpaB</name>
    <name evidence="2" type="ORF">FH759_00995</name>
</gene>
<accession>A0A7C9L6E2</accession>
<proteinExistence type="predicted"/>
<dbReference type="SMART" id="SM00858">
    <property type="entry name" value="SAF"/>
    <property type="match status" value="1"/>
</dbReference>
<organism evidence="2 3">
    <name type="scientific">Sediminimonas qiaohouensis</name>
    <dbReference type="NCBI Taxonomy" id="552061"/>
    <lineage>
        <taxon>Bacteria</taxon>
        <taxon>Pseudomonadati</taxon>
        <taxon>Pseudomonadota</taxon>
        <taxon>Alphaproteobacteria</taxon>
        <taxon>Rhodobacterales</taxon>
        <taxon>Roseobacteraceae</taxon>
        <taxon>Sediminimonas</taxon>
    </lineage>
</organism>
<dbReference type="NCBIfam" id="TIGR03177">
    <property type="entry name" value="pilus_cpaB"/>
    <property type="match status" value="1"/>
</dbReference>
<dbReference type="InterPro" id="IPR031571">
    <property type="entry name" value="RcpC_dom"/>
</dbReference>
<dbReference type="InterPro" id="IPR013974">
    <property type="entry name" value="SAF"/>
</dbReference>
<sequence length="286" mass="30488">MRAVFGLVLIVGIGLAGFAAYMVKSRMDAYEAQLAQARAAQSRIVDTVDVFVADRTLKYGERLSKEDVRAVKWPKSALPEGTFTDAAALFPEGDEQRTILRTMDKNEAILAVKVTEPGQDAGITSRIKRGMRAFAIKVDATSGVSGFLRPGDRVDVYWTGNTGRAALEGSSRGEITKLIETGVPLVAVDQSASDERPGATVARTVTVAVRPQQVAALAQAQSTGRLSLSLVGAGDTTVSSAIEVDQRSLLGIEAEAAPEPQQKEEVCTIRTRRGSEVVEIPIPCTN</sequence>
<dbReference type="CDD" id="cd11614">
    <property type="entry name" value="SAF_CpaB_FlgA_like"/>
    <property type="match status" value="1"/>
</dbReference>
<evidence type="ECO:0000313" key="2">
    <source>
        <dbReference type="EMBL" id="MTJ03255.1"/>
    </source>
</evidence>
<dbReference type="Pfam" id="PF08666">
    <property type="entry name" value="SAF"/>
    <property type="match status" value="1"/>
</dbReference>
<feature type="domain" description="SAF" evidence="1">
    <location>
        <begin position="48"/>
        <end position="115"/>
    </location>
</feature>
<name>A0A7C9L6E2_9RHOB</name>
<dbReference type="Pfam" id="PF16976">
    <property type="entry name" value="RcpC"/>
    <property type="match status" value="1"/>
</dbReference>